<feature type="compositionally biased region" description="Gly residues" evidence="1">
    <location>
        <begin position="23"/>
        <end position="37"/>
    </location>
</feature>
<evidence type="ECO:0000313" key="2">
    <source>
        <dbReference type="EMBL" id="CAA9586166.1"/>
    </source>
</evidence>
<feature type="compositionally biased region" description="Basic residues" evidence="1">
    <location>
        <begin position="83"/>
        <end position="99"/>
    </location>
</feature>
<feature type="non-terminal residue" evidence="2">
    <location>
        <position position="1"/>
    </location>
</feature>
<feature type="compositionally biased region" description="Basic and acidic residues" evidence="1">
    <location>
        <begin position="43"/>
        <end position="82"/>
    </location>
</feature>
<protein>
    <submittedName>
        <fullName evidence="2">Uncharacterized protein</fullName>
    </submittedName>
</protein>
<feature type="region of interest" description="Disordered" evidence="1">
    <location>
        <begin position="1"/>
        <end position="99"/>
    </location>
</feature>
<dbReference type="EMBL" id="CADCWM010000979">
    <property type="protein sequence ID" value="CAA9586166.1"/>
    <property type="molecule type" value="Genomic_DNA"/>
</dbReference>
<name>A0A6J4VQG4_9BACT</name>
<accession>A0A6J4VQG4</accession>
<sequence>GGYPGGLPAGDATGQPVTDRRGGPAGAGARWSGGGADGPAHADAPRREGADRRGAPWAAHDRGPGDAADHPDQLPLRGERYRGTSHRGHSGHRRAPVRL</sequence>
<dbReference type="AlphaFoldDB" id="A0A6J4VQG4"/>
<proteinExistence type="predicted"/>
<evidence type="ECO:0000256" key="1">
    <source>
        <dbReference type="SAM" id="MobiDB-lite"/>
    </source>
</evidence>
<organism evidence="2">
    <name type="scientific">uncultured Thermomicrobiales bacterium</name>
    <dbReference type="NCBI Taxonomy" id="1645740"/>
    <lineage>
        <taxon>Bacteria</taxon>
        <taxon>Pseudomonadati</taxon>
        <taxon>Thermomicrobiota</taxon>
        <taxon>Thermomicrobia</taxon>
        <taxon>Thermomicrobiales</taxon>
        <taxon>environmental samples</taxon>
    </lineage>
</organism>
<gene>
    <name evidence="2" type="ORF">AVDCRST_MAG88-3970</name>
</gene>
<feature type="non-terminal residue" evidence="2">
    <location>
        <position position="99"/>
    </location>
</feature>
<reference evidence="2" key="1">
    <citation type="submission" date="2020-02" db="EMBL/GenBank/DDBJ databases">
        <authorList>
            <person name="Meier V. D."/>
        </authorList>
    </citation>
    <scope>NUCLEOTIDE SEQUENCE</scope>
    <source>
        <strain evidence="2">AVDCRST_MAG88</strain>
    </source>
</reference>